<feature type="compositionally biased region" description="Gly residues" evidence="6">
    <location>
        <begin position="668"/>
        <end position="680"/>
    </location>
</feature>
<reference evidence="8 9" key="1">
    <citation type="submission" date="2020-06" db="EMBL/GenBank/DDBJ databases">
        <title>WGS assembly of Ceratodon purpureus strain R40.</title>
        <authorList>
            <person name="Carey S.B."/>
            <person name="Jenkins J."/>
            <person name="Shu S."/>
            <person name="Lovell J.T."/>
            <person name="Sreedasyam A."/>
            <person name="Maumus F."/>
            <person name="Tiley G.P."/>
            <person name="Fernandez-Pozo N."/>
            <person name="Barry K."/>
            <person name="Chen C."/>
            <person name="Wang M."/>
            <person name="Lipzen A."/>
            <person name="Daum C."/>
            <person name="Saski C.A."/>
            <person name="Payton A.C."/>
            <person name="Mcbreen J.C."/>
            <person name="Conrad R.E."/>
            <person name="Kollar L.M."/>
            <person name="Olsson S."/>
            <person name="Huttunen S."/>
            <person name="Landis J.B."/>
            <person name="Wickett N.J."/>
            <person name="Johnson M.G."/>
            <person name="Rensing S.A."/>
            <person name="Grimwood J."/>
            <person name="Schmutz J."/>
            <person name="Mcdaniel S.F."/>
        </authorList>
    </citation>
    <scope>NUCLEOTIDE SEQUENCE [LARGE SCALE GENOMIC DNA]</scope>
    <source>
        <strain evidence="8 9">R40</strain>
    </source>
</reference>
<evidence type="ECO:0000256" key="7">
    <source>
        <dbReference type="SAM" id="Phobius"/>
    </source>
</evidence>
<evidence type="ECO:0000256" key="6">
    <source>
        <dbReference type="SAM" id="MobiDB-lite"/>
    </source>
</evidence>
<feature type="transmembrane region" description="Helical" evidence="7">
    <location>
        <begin position="395"/>
        <end position="417"/>
    </location>
</feature>
<evidence type="ECO:0000313" key="9">
    <source>
        <dbReference type="Proteomes" id="UP000822688"/>
    </source>
</evidence>
<feature type="transmembrane region" description="Helical" evidence="7">
    <location>
        <begin position="154"/>
        <end position="176"/>
    </location>
</feature>
<evidence type="ECO:0000256" key="3">
    <source>
        <dbReference type="ARBA" id="ARBA00022692"/>
    </source>
</evidence>
<dbReference type="InterPro" id="IPR036259">
    <property type="entry name" value="MFS_trans_sf"/>
</dbReference>
<comment type="subcellular location">
    <subcellularLocation>
        <location evidence="1">Membrane</location>
        <topology evidence="1">Multi-pass membrane protein</topology>
    </subcellularLocation>
</comment>
<accession>A0A8T0GDQ6</accession>
<keyword evidence="9" id="KW-1185">Reference proteome</keyword>
<comment type="caution">
    <text evidence="8">The sequence shown here is derived from an EMBL/GenBank/DDBJ whole genome shotgun (WGS) entry which is preliminary data.</text>
</comment>
<feature type="transmembrane region" description="Helical" evidence="7">
    <location>
        <begin position="128"/>
        <end position="147"/>
    </location>
</feature>
<protein>
    <submittedName>
        <fullName evidence="8">Uncharacterized protein</fullName>
    </submittedName>
</protein>
<keyword evidence="3 7" id="KW-0812">Transmembrane</keyword>
<dbReference type="AlphaFoldDB" id="A0A8T0GDQ6"/>
<proteinExistence type="inferred from homology"/>
<dbReference type="SUPFAM" id="SSF103473">
    <property type="entry name" value="MFS general substrate transporter"/>
    <property type="match status" value="1"/>
</dbReference>
<evidence type="ECO:0000256" key="4">
    <source>
        <dbReference type="ARBA" id="ARBA00022989"/>
    </source>
</evidence>
<feature type="transmembrane region" description="Helical" evidence="7">
    <location>
        <begin position="202"/>
        <end position="224"/>
    </location>
</feature>
<keyword evidence="4 7" id="KW-1133">Transmembrane helix</keyword>
<dbReference type="EMBL" id="CM026432">
    <property type="protein sequence ID" value="KAG0555958.1"/>
    <property type="molecule type" value="Genomic_DNA"/>
</dbReference>
<name>A0A8T0GDQ6_CERPU</name>
<evidence type="ECO:0000256" key="5">
    <source>
        <dbReference type="ARBA" id="ARBA00023136"/>
    </source>
</evidence>
<dbReference type="Gene3D" id="1.20.1250.20">
    <property type="entry name" value="MFS general substrate transporter like domains"/>
    <property type="match status" value="1"/>
</dbReference>
<feature type="transmembrane region" description="Helical" evidence="7">
    <location>
        <begin position="602"/>
        <end position="619"/>
    </location>
</feature>
<feature type="transmembrane region" description="Helical" evidence="7">
    <location>
        <begin position="437"/>
        <end position="457"/>
    </location>
</feature>
<comment type="similarity">
    <text evidence="2">Belongs to the major facilitator superfamily. Proton-dependent oligopeptide transporter (POT/PTR) (TC 2.A.17) family.</text>
</comment>
<sequence length="711" mass="76936">MSINMLPRAACLSLWESVLFSKSADLIPVRQCQLGGDSSLLCYVGFSILGALTESERSMDEKHKLDDFERAPESVAPQTGGWKTSPYILGNHILTTTAYYGVATNLVLYLTQVFHEGNSAAASNYSNWLGTSFLTSLIGAFLSDAYWGRYWTAIIFSTINLLGMVVLTLSVTLPYLRPPPCPASLAAGESCPRPSVEQIGVFYFALYSIALGSGGFQPCLSALGADQFDEQDPKESKQQKVFFSVYYLCLCAAALVSGSVLVYIEANVGWDWGFGISLGALVIGTLVLVLGSRLYRIHPPAGNPLARIAQVVVAAARKWHVVAPKDDALLYEVEPDSDSSAIQGSRKIKRSPEFMFLDKAATASEAERRSEPGSCSPWRLVTVTQVEEVKFILRILPIWFCSIIFSAIYTQMLTLFIVQGATMDTRVGHYKIPPASISLFDFISVLCWAPIYEWVLVPIARRYSGNERGFTGLQRMGIGLAVMTIAMVAAASVEIERLKIARTNNLLDAPGVPVPISIFWQVPQYSLVGASEVFTYIGQLEFFYEQSPEGIRGLGSALALTTFGLGNYLSSILVTGVTKITSSGGDPGWIPAKNLNRGHLDYFFWFLAALGTLNLGLYIKCAQWYRITSARLTIPSGTCMSPVGCIEHGKSFHACNGLESANNRGSANGRGSGDGHGFANGHGLEHGHESANGHGCANGHGSVNSHGLSVN</sequence>
<gene>
    <name evidence="8" type="ORF">KC19_11G015700</name>
</gene>
<dbReference type="InterPro" id="IPR000109">
    <property type="entry name" value="POT_fam"/>
</dbReference>
<dbReference type="GO" id="GO:0022857">
    <property type="term" value="F:transmembrane transporter activity"/>
    <property type="evidence" value="ECO:0007669"/>
    <property type="project" value="InterPro"/>
</dbReference>
<feature type="transmembrane region" description="Helical" evidence="7">
    <location>
        <begin position="270"/>
        <end position="290"/>
    </location>
</feature>
<evidence type="ECO:0000313" key="8">
    <source>
        <dbReference type="EMBL" id="KAG0555958.1"/>
    </source>
</evidence>
<dbReference type="Pfam" id="PF00854">
    <property type="entry name" value="PTR2"/>
    <property type="match status" value="1"/>
</dbReference>
<evidence type="ECO:0000256" key="1">
    <source>
        <dbReference type="ARBA" id="ARBA00004141"/>
    </source>
</evidence>
<dbReference type="Proteomes" id="UP000822688">
    <property type="component" value="Chromosome 11"/>
</dbReference>
<feature type="transmembrane region" description="Helical" evidence="7">
    <location>
        <begin position="478"/>
        <end position="495"/>
    </location>
</feature>
<dbReference type="PANTHER" id="PTHR11654">
    <property type="entry name" value="OLIGOPEPTIDE TRANSPORTER-RELATED"/>
    <property type="match status" value="1"/>
</dbReference>
<feature type="transmembrane region" description="Helical" evidence="7">
    <location>
        <begin position="245"/>
        <end position="264"/>
    </location>
</feature>
<feature type="region of interest" description="Disordered" evidence="6">
    <location>
        <begin position="665"/>
        <end position="684"/>
    </location>
</feature>
<keyword evidence="5 7" id="KW-0472">Membrane</keyword>
<organism evidence="8 9">
    <name type="scientific">Ceratodon purpureus</name>
    <name type="common">Fire moss</name>
    <name type="synonym">Dicranum purpureum</name>
    <dbReference type="NCBI Taxonomy" id="3225"/>
    <lineage>
        <taxon>Eukaryota</taxon>
        <taxon>Viridiplantae</taxon>
        <taxon>Streptophyta</taxon>
        <taxon>Embryophyta</taxon>
        <taxon>Bryophyta</taxon>
        <taxon>Bryophytina</taxon>
        <taxon>Bryopsida</taxon>
        <taxon>Dicranidae</taxon>
        <taxon>Pseudoditrichales</taxon>
        <taxon>Ditrichaceae</taxon>
        <taxon>Ceratodon</taxon>
    </lineage>
</organism>
<dbReference type="GO" id="GO:0016020">
    <property type="term" value="C:membrane"/>
    <property type="evidence" value="ECO:0007669"/>
    <property type="project" value="UniProtKB-SubCell"/>
</dbReference>
<evidence type="ECO:0000256" key="2">
    <source>
        <dbReference type="ARBA" id="ARBA00005982"/>
    </source>
</evidence>